<dbReference type="EMBL" id="JABSNW010000005">
    <property type="protein sequence ID" value="KAL2887640.1"/>
    <property type="molecule type" value="Genomic_DNA"/>
</dbReference>
<evidence type="ECO:0000256" key="5">
    <source>
        <dbReference type="ARBA" id="ARBA00023136"/>
    </source>
</evidence>
<dbReference type="Pfam" id="PF07690">
    <property type="entry name" value="MFS_1"/>
    <property type="match status" value="1"/>
</dbReference>
<proteinExistence type="predicted"/>
<accession>A0ABR4MH79</accession>
<feature type="signal peptide" evidence="8">
    <location>
        <begin position="1"/>
        <end position="17"/>
    </location>
</feature>
<evidence type="ECO:0000313" key="10">
    <source>
        <dbReference type="Proteomes" id="UP001610728"/>
    </source>
</evidence>
<keyword evidence="8" id="KW-0732">Signal</keyword>
<comment type="subcellular location">
    <subcellularLocation>
        <location evidence="1">Membrane</location>
        <topology evidence="1">Multi-pass membrane protein</topology>
    </subcellularLocation>
</comment>
<evidence type="ECO:0000256" key="1">
    <source>
        <dbReference type="ARBA" id="ARBA00004141"/>
    </source>
</evidence>
<feature type="transmembrane region" description="Helical" evidence="7">
    <location>
        <begin position="176"/>
        <end position="196"/>
    </location>
</feature>
<dbReference type="Proteomes" id="UP001610728">
    <property type="component" value="Unassembled WGS sequence"/>
</dbReference>
<dbReference type="PANTHER" id="PTHR23504">
    <property type="entry name" value="MAJOR FACILITATOR SUPERFAMILY DOMAIN-CONTAINING PROTEIN 10"/>
    <property type="match status" value="1"/>
</dbReference>
<evidence type="ECO:0000256" key="3">
    <source>
        <dbReference type="ARBA" id="ARBA00022692"/>
    </source>
</evidence>
<evidence type="ECO:0000256" key="6">
    <source>
        <dbReference type="SAM" id="MobiDB-lite"/>
    </source>
</evidence>
<dbReference type="Gene3D" id="1.20.1250.20">
    <property type="entry name" value="MFS general substrate transporter like domains"/>
    <property type="match status" value="1"/>
</dbReference>
<dbReference type="GeneID" id="98119373"/>
<feature type="transmembrane region" description="Helical" evidence="7">
    <location>
        <begin position="56"/>
        <end position="79"/>
    </location>
</feature>
<feature type="compositionally biased region" description="Low complexity" evidence="6">
    <location>
        <begin position="134"/>
        <end position="150"/>
    </location>
</feature>
<feature type="transmembrane region" description="Helical" evidence="7">
    <location>
        <begin position="250"/>
        <end position="269"/>
    </location>
</feature>
<protein>
    <submittedName>
        <fullName evidence="9">MFS transporter</fullName>
    </submittedName>
</protein>
<dbReference type="InterPro" id="IPR001958">
    <property type="entry name" value="Tet-R_TetA/multi-R_MdtG-like"/>
</dbReference>
<dbReference type="InterPro" id="IPR036259">
    <property type="entry name" value="MFS_trans_sf"/>
</dbReference>
<keyword evidence="3 7" id="KW-0812">Transmembrane</keyword>
<evidence type="ECO:0000256" key="4">
    <source>
        <dbReference type="ARBA" id="ARBA00022989"/>
    </source>
</evidence>
<name>A0ABR4MH79_9PEZI</name>
<comment type="caution">
    <text evidence="9">The sequence shown here is derived from an EMBL/GenBank/DDBJ whole genome shotgun (WGS) entry which is preliminary data.</text>
</comment>
<dbReference type="RefSeq" id="XP_070858820.1">
    <property type="nucleotide sequence ID" value="XM_071003451.1"/>
</dbReference>
<dbReference type="SUPFAM" id="SSF103473">
    <property type="entry name" value="MFS general substrate transporter"/>
    <property type="match status" value="1"/>
</dbReference>
<evidence type="ECO:0000256" key="2">
    <source>
        <dbReference type="ARBA" id="ARBA00022448"/>
    </source>
</evidence>
<dbReference type="PRINTS" id="PR01035">
    <property type="entry name" value="TCRTETA"/>
</dbReference>
<keyword evidence="2" id="KW-0813">Transport</keyword>
<feature type="chain" id="PRO_5045439425" evidence="8">
    <location>
        <begin position="18"/>
        <end position="292"/>
    </location>
</feature>
<evidence type="ECO:0000256" key="7">
    <source>
        <dbReference type="SAM" id="Phobius"/>
    </source>
</evidence>
<feature type="region of interest" description="Disordered" evidence="6">
    <location>
        <begin position="134"/>
        <end position="162"/>
    </location>
</feature>
<dbReference type="PANTHER" id="PTHR23504:SF39">
    <property type="entry name" value="TRANSPORTER, PUTATIVE (AFU_ORTHOLOGUE AFUA_6G03860)-RELATED"/>
    <property type="match status" value="1"/>
</dbReference>
<gene>
    <name evidence="9" type="ORF">HOO65_050761</name>
</gene>
<keyword evidence="4 7" id="KW-1133">Transmembrane helix</keyword>
<keyword evidence="10" id="KW-1185">Reference proteome</keyword>
<reference evidence="9 10" key="1">
    <citation type="submission" date="2020-05" db="EMBL/GenBank/DDBJ databases">
        <title>Ceratocystis lukuohia genome.</title>
        <authorList>
            <person name="Harrington T.C."/>
            <person name="Kim K."/>
            <person name="Mayers C.G."/>
        </authorList>
    </citation>
    <scope>NUCLEOTIDE SEQUENCE [LARGE SCALE GENOMIC DNA]</scope>
    <source>
        <strain evidence="9 10">C4212</strain>
    </source>
</reference>
<evidence type="ECO:0000256" key="8">
    <source>
        <dbReference type="SAM" id="SignalP"/>
    </source>
</evidence>
<keyword evidence="5 7" id="KW-0472">Membrane</keyword>
<feature type="transmembrane region" description="Helical" evidence="7">
    <location>
        <begin position="216"/>
        <end position="238"/>
    </location>
</feature>
<organism evidence="9 10">
    <name type="scientific">Ceratocystis lukuohia</name>
    <dbReference type="NCBI Taxonomy" id="2019550"/>
    <lineage>
        <taxon>Eukaryota</taxon>
        <taxon>Fungi</taxon>
        <taxon>Dikarya</taxon>
        <taxon>Ascomycota</taxon>
        <taxon>Pezizomycotina</taxon>
        <taxon>Sordariomycetes</taxon>
        <taxon>Hypocreomycetidae</taxon>
        <taxon>Microascales</taxon>
        <taxon>Ceratocystidaceae</taxon>
        <taxon>Ceratocystis</taxon>
    </lineage>
</organism>
<dbReference type="InterPro" id="IPR011701">
    <property type="entry name" value="MFS"/>
</dbReference>
<sequence>MMGSLFLLCSCVGFGFSTSFRQAVILQTAMGVLNGNAAVFPSVVGELTDRSNQSTAFTWLPIVYSLGSITGPAMGGLFAGRYSEKYPYAAPNLFSAGLLAITLSGRERHKTLLECLPDSLRSFVRRNTASASGALANGNERNNAEAEVGAQETTETEEESDVASVKSQTSFFSRTTVLLLASYFIFQLCSVAFATLYPVFAASPAPAGRSLDPATIGLLMTIAGFVTMGFQAFIFPTIKTEHGNIGTYRFAVLGLAVSLALMPLVGYLSEDKETLAWNNLLIYGEINQQFLS</sequence>
<evidence type="ECO:0000313" key="9">
    <source>
        <dbReference type="EMBL" id="KAL2887640.1"/>
    </source>
</evidence>